<accession>A0A381X0D3</accession>
<dbReference type="AlphaFoldDB" id="A0A381X0D3"/>
<sequence>MKEEKVNLVGFFLFVVIIILLSLKTHAHGTIIVSGVEHNEGFIDVKIYIDKKNFLNEEMAAETVRKRASKGKTVIPLSKLHEGTIAVVVYHDEDGNGELKTGFLWRPKEGFAFSNDYTPKGRPKFKKAAIELAHGEPINIELNY</sequence>
<protein>
    <recommendedName>
        <fullName evidence="2">DUF2141 domain-containing protein</fullName>
    </recommendedName>
</protein>
<reference evidence="1" key="1">
    <citation type="submission" date="2018-05" db="EMBL/GenBank/DDBJ databases">
        <authorList>
            <person name="Lanie J.A."/>
            <person name="Ng W.-L."/>
            <person name="Kazmierczak K.M."/>
            <person name="Andrzejewski T.M."/>
            <person name="Davidsen T.M."/>
            <person name="Wayne K.J."/>
            <person name="Tettelin H."/>
            <person name="Glass J.I."/>
            <person name="Rusch D."/>
            <person name="Podicherti R."/>
            <person name="Tsui H.-C.T."/>
            <person name="Winkler M.E."/>
        </authorList>
    </citation>
    <scope>NUCLEOTIDE SEQUENCE</scope>
</reference>
<name>A0A381X0D3_9ZZZZ</name>
<dbReference type="EMBL" id="UINC01013431">
    <property type="protein sequence ID" value="SVA58042.1"/>
    <property type="molecule type" value="Genomic_DNA"/>
</dbReference>
<gene>
    <name evidence="1" type="ORF">METZ01_LOCUS110896</name>
</gene>
<dbReference type="Pfam" id="PF09912">
    <property type="entry name" value="DUF2141"/>
    <property type="match status" value="1"/>
</dbReference>
<evidence type="ECO:0000313" key="1">
    <source>
        <dbReference type="EMBL" id="SVA58042.1"/>
    </source>
</evidence>
<proteinExistence type="predicted"/>
<evidence type="ECO:0008006" key="2">
    <source>
        <dbReference type="Google" id="ProtNLM"/>
    </source>
</evidence>
<organism evidence="1">
    <name type="scientific">marine metagenome</name>
    <dbReference type="NCBI Taxonomy" id="408172"/>
    <lineage>
        <taxon>unclassified sequences</taxon>
        <taxon>metagenomes</taxon>
        <taxon>ecological metagenomes</taxon>
    </lineage>
</organism>
<dbReference type="InterPro" id="IPR018673">
    <property type="entry name" value="DUF2141"/>
</dbReference>